<feature type="compositionally biased region" description="Low complexity" evidence="1">
    <location>
        <begin position="175"/>
        <end position="195"/>
    </location>
</feature>
<evidence type="ECO:0000256" key="2">
    <source>
        <dbReference type="SAM" id="Phobius"/>
    </source>
</evidence>
<proteinExistence type="predicted"/>
<name>A0AAE0IXL8_9PEZI</name>
<keyword evidence="3" id="KW-0732">Signal</keyword>
<feature type="region of interest" description="Disordered" evidence="1">
    <location>
        <begin position="297"/>
        <end position="331"/>
    </location>
</feature>
<evidence type="ECO:0000313" key="5">
    <source>
        <dbReference type="Proteomes" id="UP001286456"/>
    </source>
</evidence>
<gene>
    <name evidence="4" type="ORF">B0T19DRAFT_417048</name>
</gene>
<keyword evidence="5" id="KW-1185">Reference proteome</keyword>
<reference evidence="4" key="1">
    <citation type="journal article" date="2023" name="Mol. Phylogenet. Evol.">
        <title>Genome-scale phylogeny and comparative genomics of the fungal order Sordariales.</title>
        <authorList>
            <person name="Hensen N."/>
            <person name="Bonometti L."/>
            <person name="Westerberg I."/>
            <person name="Brannstrom I.O."/>
            <person name="Guillou S."/>
            <person name="Cros-Aarteil S."/>
            <person name="Calhoun S."/>
            <person name="Haridas S."/>
            <person name="Kuo A."/>
            <person name="Mondo S."/>
            <person name="Pangilinan J."/>
            <person name="Riley R."/>
            <person name="LaButti K."/>
            <person name="Andreopoulos B."/>
            <person name="Lipzen A."/>
            <person name="Chen C."/>
            <person name="Yan M."/>
            <person name="Daum C."/>
            <person name="Ng V."/>
            <person name="Clum A."/>
            <person name="Steindorff A."/>
            <person name="Ohm R.A."/>
            <person name="Martin F."/>
            <person name="Silar P."/>
            <person name="Natvig D.O."/>
            <person name="Lalanne C."/>
            <person name="Gautier V."/>
            <person name="Ament-Velasquez S.L."/>
            <person name="Kruys A."/>
            <person name="Hutchinson M.I."/>
            <person name="Powell A.J."/>
            <person name="Barry K."/>
            <person name="Miller A.N."/>
            <person name="Grigoriev I.V."/>
            <person name="Debuchy R."/>
            <person name="Gladieux P."/>
            <person name="Hiltunen Thoren M."/>
            <person name="Johannesson H."/>
        </authorList>
    </citation>
    <scope>NUCLEOTIDE SEQUENCE</scope>
    <source>
        <strain evidence="4">SMH4131-1</strain>
    </source>
</reference>
<sequence>MRFSHLASHIAGAAVCVQSLALLPVTTPPPAIPTGTQLHLLQHRDAITALSTCGFLNGDPAKSWVAPRGFNCRVDTLHGIWGFCPTTVVSATDCGLGGYCFDAGPCSKGCGKESLRDNPQVTTWTCPEADDNADAKFCTTASLIFGPDQTYDYIDCARQLGKATYFVSPTAPLSITSTSTTNSPSSSASSLSMTTRMKSPTPAINTSATIVPTAGRNGTIPTDPPRGDNLNSSSVSNNTGPIVGGTIGGLTLVVGSVIGVLYLSKNNWGRRPDTAMHNGQESGKGITDTSEAEVKLPSELPGGYQKPLGELGTHNAGWAPVATPVELPAET</sequence>
<organism evidence="4 5">
    <name type="scientific">Cercophora scortea</name>
    <dbReference type="NCBI Taxonomy" id="314031"/>
    <lineage>
        <taxon>Eukaryota</taxon>
        <taxon>Fungi</taxon>
        <taxon>Dikarya</taxon>
        <taxon>Ascomycota</taxon>
        <taxon>Pezizomycotina</taxon>
        <taxon>Sordariomycetes</taxon>
        <taxon>Sordariomycetidae</taxon>
        <taxon>Sordariales</taxon>
        <taxon>Lasiosphaeriaceae</taxon>
        <taxon>Cercophora</taxon>
    </lineage>
</organism>
<feature type="compositionally biased region" description="Polar residues" evidence="1">
    <location>
        <begin position="196"/>
        <end position="205"/>
    </location>
</feature>
<comment type="caution">
    <text evidence="4">The sequence shown here is derived from an EMBL/GenBank/DDBJ whole genome shotgun (WGS) entry which is preliminary data.</text>
</comment>
<dbReference type="Proteomes" id="UP001286456">
    <property type="component" value="Unassembled WGS sequence"/>
</dbReference>
<dbReference type="AlphaFoldDB" id="A0AAE0IXL8"/>
<evidence type="ECO:0000256" key="3">
    <source>
        <dbReference type="SAM" id="SignalP"/>
    </source>
</evidence>
<feature type="transmembrane region" description="Helical" evidence="2">
    <location>
        <begin position="242"/>
        <end position="263"/>
    </location>
</feature>
<feature type="signal peptide" evidence="3">
    <location>
        <begin position="1"/>
        <end position="19"/>
    </location>
</feature>
<keyword evidence="2" id="KW-1133">Transmembrane helix</keyword>
<accession>A0AAE0IXL8</accession>
<keyword evidence="2" id="KW-0812">Transmembrane</keyword>
<keyword evidence="2" id="KW-0472">Membrane</keyword>
<feature type="region of interest" description="Disordered" evidence="1">
    <location>
        <begin position="271"/>
        <end position="290"/>
    </location>
</feature>
<dbReference type="EMBL" id="JAUEPO010000002">
    <property type="protein sequence ID" value="KAK3333059.1"/>
    <property type="molecule type" value="Genomic_DNA"/>
</dbReference>
<evidence type="ECO:0000256" key="1">
    <source>
        <dbReference type="SAM" id="MobiDB-lite"/>
    </source>
</evidence>
<protein>
    <submittedName>
        <fullName evidence="4">Uncharacterized protein</fullName>
    </submittedName>
</protein>
<feature type="chain" id="PRO_5042222427" evidence="3">
    <location>
        <begin position="20"/>
        <end position="331"/>
    </location>
</feature>
<feature type="region of interest" description="Disordered" evidence="1">
    <location>
        <begin position="175"/>
        <end position="205"/>
    </location>
</feature>
<reference evidence="4" key="2">
    <citation type="submission" date="2023-06" db="EMBL/GenBank/DDBJ databases">
        <authorList>
            <consortium name="Lawrence Berkeley National Laboratory"/>
            <person name="Haridas S."/>
            <person name="Hensen N."/>
            <person name="Bonometti L."/>
            <person name="Westerberg I."/>
            <person name="Brannstrom I.O."/>
            <person name="Guillou S."/>
            <person name="Cros-Aarteil S."/>
            <person name="Calhoun S."/>
            <person name="Kuo A."/>
            <person name="Mondo S."/>
            <person name="Pangilinan J."/>
            <person name="Riley R."/>
            <person name="Labutti K."/>
            <person name="Andreopoulos B."/>
            <person name="Lipzen A."/>
            <person name="Chen C."/>
            <person name="Yanf M."/>
            <person name="Daum C."/>
            <person name="Ng V."/>
            <person name="Clum A."/>
            <person name="Steindorff A."/>
            <person name="Ohm R."/>
            <person name="Martin F."/>
            <person name="Silar P."/>
            <person name="Natvig D."/>
            <person name="Lalanne C."/>
            <person name="Gautier V."/>
            <person name="Ament-Velasquez S.L."/>
            <person name="Kruys A."/>
            <person name="Hutchinson M.I."/>
            <person name="Powell A.J."/>
            <person name="Barry K."/>
            <person name="Miller A.N."/>
            <person name="Grigoriev I.V."/>
            <person name="Debuchy R."/>
            <person name="Gladieux P."/>
            <person name="Thoren M.H."/>
            <person name="Johannesson H."/>
        </authorList>
    </citation>
    <scope>NUCLEOTIDE SEQUENCE</scope>
    <source>
        <strain evidence="4">SMH4131-1</strain>
    </source>
</reference>
<evidence type="ECO:0000313" key="4">
    <source>
        <dbReference type="EMBL" id="KAK3333059.1"/>
    </source>
</evidence>